<protein>
    <recommendedName>
        <fullName evidence="3">AMIN-like domain-containing protein</fullName>
    </recommendedName>
</protein>
<evidence type="ECO:0000256" key="1">
    <source>
        <dbReference type="SAM" id="MobiDB-lite"/>
    </source>
</evidence>
<feature type="compositionally biased region" description="Gly residues" evidence="1">
    <location>
        <begin position="29"/>
        <end position="39"/>
    </location>
</feature>
<feature type="chain" id="PRO_5002109540" description="AMIN-like domain-containing protein" evidence="2">
    <location>
        <begin position="28"/>
        <end position="213"/>
    </location>
</feature>
<dbReference type="Pfam" id="PF24837">
    <property type="entry name" value="AMIN-like"/>
    <property type="match status" value="1"/>
</dbReference>
<evidence type="ECO:0000256" key="2">
    <source>
        <dbReference type="SAM" id="SignalP"/>
    </source>
</evidence>
<dbReference type="Gene3D" id="2.60.40.3500">
    <property type="match status" value="1"/>
</dbReference>
<reference evidence="4 5" key="1">
    <citation type="submission" date="2014-05" db="EMBL/GenBank/DDBJ databases">
        <title>Complete genome sequence of Corynebacterium marinum DSM 44953.</title>
        <authorList>
            <person name="Schaffert L."/>
            <person name="Albersmeier A."/>
            <person name="Kalinowski J."/>
            <person name="Ruckert C."/>
        </authorList>
    </citation>
    <scope>NUCLEOTIDE SEQUENCE [LARGE SCALE GENOMIC DNA]</scope>
    <source>
        <strain evidence="4 5">DSM 44953</strain>
    </source>
</reference>
<dbReference type="STRING" id="1224162.B840_07570"/>
<dbReference type="InterPro" id="IPR056303">
    <property type="entry name" value="AMIN-like"/>
</dbReference>
<sequence length="213" mass="22331">MTAYRRPLVPAVLTAAALLLVACGDGAGSGGSGGSGTTGGDPAPGRTTVTSTAVSTASPSPASATDRPLGSPDLAPKIQERWSENPVLVSGIRTGRHEGFDRVVFDLTEGDDPGWRIDYVDEPMQQASGLPVEVAGDAYLHVMITNTTYPFELGIEDPLPPGNFPGAGVVEEIAYTSVFEGYSEVYLGVTEELPYSVSVLQDPKRLVIDVKHN</sequence>
<feature type="region of interest" description="Disordered" evidence="1">
    <location>
        <begin position="29"/>
        <end position="80"/>
    </location>
</feature>
<evidence type="ECO:0000259" key="3">
    <source>
        <dbReference type="Pfam" id="PF24837"/>
    </source>
</evidence>
<accession>A0A0B6TGK5</accession>
<feature type="compositionally biased region" description="Low complexity" evidence="1">
    <location>
        <begin position="40"/>
        <end position="65"/>
    </location>
</feature>
<dbReference type="AlphaFoldDB" id="A0A0B6TGK5"/>
<gene>
    <name evidence="4" type="ORF">B840_07570</name>
</gene>
<dbReference type="EMBL" id="CP007790">
    <property type="protein sequence ID" value="AJK69112.1"/>
    <property type="molecule type" value="Genomic_DNA"/>
</dbReference>
<feature type="signal peptide" evidence="2">
    <location>
        <begin position="1"/>
        <end position="27"/>
    </location>
</feature>
<proteinExistence type="predicted"/>
<evidence type="ECO:0000313" key="5">
    <source>
        <dbReference type="Proteomes" id="UP000031928"/>
    </source>
</evidence>
<dbReference type="KEGG" id="cmq:B840_07570"/>
<keyword evidence="2" id="KW-0732">Signal</keyword>
<name>A0A0B6TGK5_9CORY</name>
<feature type="domain" description="AMIN-like" evidence="3">
    <location>
        <begin position="89"/>
        <end position="212"/>
    </location>
</feature>
<dbReference type="Proteomes" id="UP000031928">
    <property type="component" value="Chromosome"/>
</dbReference>
<dbReference type="RefSeq" id="WP_042621630.1">
    <property type="nucleotide sequence ID" value="NZ_CP007790.1"/>
</dbReference>
<evidence type="ECO:0000313" key="4">
    <source>
        <dbReference type="EMBL" id="AJK69112.1"/>
    </source>
</evidence>
<organism evidence="4 5">
    <name type="scientific">Corynebacterium marinum DSM 44953</name>
    <dbReference type="NCBI Taxonomy" id="1224162"/>
    <lineage>
        <taxon>Bacteria</taxon>
        <taxon>Bacillati</taxon>
        <taxon>Actinomycetota</taxon>
        <taxon>Actinomycetes</taxon>
        <taxon>Mycobacteriales</taxon>
        <taxon>Corynebacteriaceae</taxon>
        <taxon>Corynebacterium</taxon>
    </lineage>
</organism>
<dbReference type="HOGENOM" id="CLU_099777_0_0_11"/>
<keyword evidence="5" id="KW-1185">Reference proteome</keyword>
<dbReference type="PROSITE" id="PS51257">
    <property type="entry name" value="PROKAR_LIPOPROTEIN"/>
    <property type="match status" value="1"/>
</dbReference>
<dbReference type="OrthoDB" id="3393679at2"/>